<feature type="compositionally biased region" description="Basic and acidic residues" evidence="6">
    <location>
        <begin position="173"/>
        <end position="188"/>
    </location>
</feature>
<evidence type="ECO:0000256" key="4">
    <source>
        <dbReference type="ARBA" id="ARBA00023242"/>
    </source>
</evidence>
<dbReference type="GO" id="GO:0003700">
    <property type="term" value="F:DNA-binding transcription factor activity"/>
    <property type="evidence" value="ECO:0007669"/>
    <property type="project" value="InterPro"/>
</dbReference>
<dbReference type="PROSITE" id="PS50110">
    <property type="entry name" value="RESPONSE_REGULATORY"/>
    <property type="match status" value="1"/>
</dbReference>
<evidence type="ECO:0000256" key="5">
    <source>
        <dbReference type="PROSITE-ProRule" id="PRU00169"/>
    </source>
</evidence>
<keyword evidence="2" id="KW-0805">Transcription regulation</keyword>
<protein>
    <recommendedName>
        <fullName evidence="7">Response regulatory domain-containing protein</fullName>
    </recommendedName>
</protein>
<dbReference type="Gene3D" id="3.40.50.2300">
    <property type="match status" value="1"/>
</dbReference>
<dbReference type="NCBIfam" id="TIGR01557">
    <property type="entry name" value="myb_SHAQKYF"/>
    <property type="match status" value="1"/>
</dbReference>
<evidence type="ECO:0000256" key="6">
    <source>
        <dbReference type="SAM" id="MobiDB-lite"/>
    </source>
</evidence>
<dbReference type="SUPFAM" id="SSF46689">
    <property type="entry name" value="Homeodomain-like"/>
    <property type="match status" value="1"/>
</dbReference>
<dbReference type="PANTHER" id="PTHR31442">
    <property type="entry name" value="HOMEODOMAIN-LIKE SUPERFAMILY PROTEIN-RELATED"/>
    <property type="match status" value="1"/>
</dbReference>
<evidence type="ECO:0000256" key="1">
    <source>
        <dbReference type="ARBA" id="ARBA00004123"/>
    </source>
</evidence>
<keyword evidence="9" id="KW-1185">Reference proteome</keyword>
<accession>A0AAN8YBZ0</accession>
<sequence>MIENSMADFYHDMINQVSVLLIDDDKEFASEMIDLLESHKYKVRTVDMASQGMSMLSKGKEKIDLMIINMNSADLLSFQLLGQAVALDIVSICVCDEYDARSVKKAFENGAYFYMQKPLHQGFVKYMWQLVLQKNIQKGKAIDVSHNINIVGDNEEQHVEENNVPINTDEQGNDIHETTNEVVSNEKSKLRRKKGRKLTEEEKSQSSATKVIIRRKTRIIWTVELHDKFQEAVNKLNDGRCFPSDILEAMNVPGLTRYQVASHLQKCRNNNWKAPRKRKSTCHSSGQLGISSASSNLGIFETTSHLKMNVTNLQQQETQGSPKTPFLPNNNNFARGESSTLQEVYHPQLQVDPQYLNPFDTPLLSSPENNNVAGLQQQQGPLSELWGLQGSNIQSADYIPGLEFNNGIHHAQNDYALDAATYATVPDTNIANLTINGLGVANTNFQQHIGELQGSNIGSADYTSGLEFNNGIHHTQNDYALDVATYATVPDTNITNQTIDGLGVAINDFQQHIGEQNMAQPANNIVTTSHVSDTQGSESSETMDCDAYFDFDNLNFLFQNNEALSFDLPNEHDS</sequence>
<dbReference type="AlphaFoldDB" id="A0AAN8YBZ0"/>
<dbReference type="InterPro" id="IPR011006">
    <property type="entry name" value="CheY-like_superfamily"/>
</dbReference>
<dbReference type="InterPro" id="IPR001789">
    <property type="entry name" value="Sig_transdc_resp-reg_receiver"/>
</dbReference>
<dbReference type="FunFam" id="1.10.10.60:FF:000007">
    <property type="entry name" value="Two-component response regulator"/>
    <property type="match status" value="1"/>
</dbReference>
<reference evidence="8 9" key="1">
    <citation type="submission" date="2024-02" db="EMBL/GenBank/DDBJ databases">
        <title>de novo genome assembly of Solanum bulbocastanum strain 11H21.</title>
        <authorList>
            <person name="Hosaka A.J."/>
        </authorList>
    </citation>
    <scope>NUCLEOTIDE SEQUENCE [LARGE SCALE GENOMIC DNA]</scope>
    <source>
        <tissue evidence="8">Young leaves</tissue>
    </source>
</reference>
<dbReference type="Gene3D" id="1.10.10.60">
    <property type="entry name" value="Homeodomain-like"/>
    <property type="match status" value="1"/>
</dbReference>
<dbReference type="InterPro" id="IPR009057">
    <property type="entry name" value="Homeodomain-like_sf"/>
</dbReference>
<evidence type="ECO:0000313" key="8">
    <source>
        <dbReference type="EMBL" id="KAK6783943.1"/>
    </source>
</evidence>
<dbReference type="GO" id="GO:0000160">
    <property type="term" value="P:phosphorelay signal transduction system"/>
    <property type="evidence" value="ECO:0007669"/>
    <property type="project" value="InterPro"/>
</dbReference>
<evidence type="ECO:0000313" key="9">
    <source>
        <dbReference type="Proteomes" id="UP001371456"/>
    </source>
</evidence>
<dbReference type="InterPro" id="IPR044841">
    <property type="entry name" value="LUX/BOA-like"/>
</dbReference>
<organism evidence="8 9">
    <name type="scientific">Solanum bulbocastanum</name>
    <name type="common">Wild potato</name>
    <dbReference type="NCBI Taxonomy" id="147425"/>
    <lineage>
        <taxon>Eukaryota</taxon>
        <taxon>Viridiplantae</taxon>
        <taxon>Streptophyta</taxon>
        <taxon>Embryophyta</taxon>
        <taxon>Tracheophyta</taxon>
        <taxon>Spermatophyta</taxon>
        <taxon>Magnoliopsida</taxon>
        <taxon>eudicotyledons</taxon>
        <taxon>Gunneridae</taxon>
        <taxon>Pentapetalae</taxon>
        <taxon>asterids</taxon>
        <taxon>lamiids</taxon>
        <taxon>Solanales</taxon>
        <taxon>Solanaceae</taxon>
        <taxon>Solanoideae</taxon>
        <taxon>Solaneae</taxon>
        <taxon>Solanum</taxon>
    </lineage>
</organism>
<comment type="caution">
    <text evidence="5">Lacks conserved residue(s) required for the propagation of feature annotation.</text>
</comment>
<evidence type="ECO:0000259" key="7">
    <source>
        <dbReference type="PROSITE" id="PS50110"/>
    </source>
</evidence>
<keyword evidence="3" id="KW-0804">Transcription</keyword>
<comment type="subcellular location">
    <subcellularLocation>
        <location evidence="1">Nucleus</location>
    </subcellularLocation>
</comment>
<name>A0AAN8YBZ0_SOLBU</name>
<dbReference type="GO" id="GO:0005634">
    <property type="term" value="C:nucleus"/>
    <property type="evidence" value="ECO:0007669"/>
    <property type="project" value="UniProtKB-SubCell"/>
</dbReference>
<dbReference type="SUPFAM" id="SSF52172">
    <property type="entry name" value="CheY-like"/>
    <property type="match status" value="1"/>
</dbReference>
<feature type="region of interest" description="Disordered" evidence="6">
    <location>
        <begin position="165"/>
        <end position="207"/>
    </location>
</feature>
<dbReference type="Pfam" id="PF00249">
    <property type="entry name" value="Myb_DNA-binding"/>
    <property type="match status" value="1"/>
</dbReference>
<proteinExistence type="predicted"/>
<keyword evidence="4" id="KW-0539">Nucleus</keyword>
<dbReference type="GO" id="GO:0010597">
    <property type="term" value="P:green leaf volatile biosynthetic process"/>
    <property type="evidence" value="ECO:0007669"/>
    <property type="project" value="UniProtKB-ARBA"/>
</dbReference>
<feature type="domain" description="Response regulatory" evidence="7">
    <location>
        <begin position="18"/>
        <end position="132"/>
    </location>
</feature>
<dbReference type="EMBL" id="JBANQN010000007">
    <property type="protein sequence ID" value="KAK6783943.1"/>
    <property type="molecule type" value="Genomic_DNA"/>
</dbReference>
<dbReference type="GO" id="GO:0000976">
    <property type="term" value="F:transcription cis-regulatory region binding"/>
    <property type="evidence" value="ECO:0007669"/>
    <property type="project" value="UniProtKB-ARBA"/>
</dbReference>
<dbReference type="InterPro" id="IPR001005">
    <property type="entry name" value="SANT/Myb"/>
</dbReference>
<dbReference type="Proteomes" id="UP001371456">
    <property type="component" value="Unassembled WGS sequence"/>
</dbReference>
<evidence type="ECO:0000256" key="2">
    <source>
        <dbReference type="ARBA" id="ARBA00023015"/>
    </source>
</evidence>
<dbReference type="PANTHER" id="PTHR31442:SF35">
    <property type="entry name" value="HTH MYB-TYPE DOMAIN-CONTAINING PROTEIN"/>
    <property type="match status" value="1"/>
</dbReference>
<comment type="caution">
    <text evidence="8">The sequence shown here is derived from an EMBL/GenBank/DDBJ whole genome shotgun (WGS) entry which is preliminary data.</text>
</comment>
<dbReference type="InterPro" id="IPR006447">
    <property type="entry name" value="Myb_dom_plants"/>
</dbReference>
<evidence type="ECO:0000256" key="3">
    <source>
        <dbReference type="ARBA" id="ARBA00023163"/>
    </source>
</evidence>
<gene>
    <name evidence="8" type="ORF">RDI58_017397</name>
</gene>